<dbReference type="EMBL" id="CAJOBC010009589">
    <property type="protein sequence ID" value="CAF3991638.1"/>
    <property type="molecule type" value="Genomic_DNA"/>
</dbReference>
<dbReference type="AlphaFoldDB" id="A0A814YFU8"/>
<proteinExistence type="predicted"/>
<feature type="non-terminal residue" evidence="1">
    <location>
        <position position="1"/>
    </location>
</feature>
<evidence type="ECO:0000313" key="3">
    <source>
        <dbReference type="Proteomes" id="UP000663829"/>
    </source>
</evidence>
<sequence length="228" mass="27402">VFHMCFRIRVVDKSLNIDDYIQTYKSSYWIDNNHSILCFNQPVRNQYYCVFSLPYMFDRFTHVSNELVDYRSNVNILLHSKQNRTKVITLNDTVPYTLELFQIFQKSFPRAQELMFIIAPIRCLSDNLLNNELIMENIVSVIFLVEELKYKHFRRLLLMTPNILKLYILQSLVLDVLRKSQDSSFEQLQSICNRIRLVCIDRRSFERDALNDKRIKRLFPNAERSGWR</sequence>
<keyword evidence="3" id="KW-1185">Reference proteome</keyword>
<organism evidence="1 3">
    <name type="scientific">Didymodactylos carnosus</name>
    <dbReference type="NCBI Taxonomy" id="1234261"/>
    <lineage>
        <taxon>Eukaryota</taxon>
        <taxon>Metazoa</taxon>
        <taxon>Spiralia</taxon>
        <taxon>Gnathifera</taxon>
        <taxon>Rotifera</taxon>
        <taxon>Eurotatoria</taxon>
        <taxon>Bdelloidea</taxon>
        <taxon>Philodinida</taxon>
        <taxon>Philodinidae</taxon>
        <taxon>Didymodactylos</taxon>
    </lineage>
</organism>
<reference evidence="1" key="1">
    <citation type="submission" date="2021-02" db="EMBL/GenBank/DDBJ databases">
        <authorList>
            <person name="Nowell W R."/>
        </authorList>
    </citation>
    <scope>NUCLEOTIDE SEQUENCE</scope>
</reference>
<gene>
    <name evidence="1" type="ORF">GPM918_LOCUS25068</name>
    <name evidence="2" type="ORF">SRO942_LOCUS25074</name>
</gene>
<accession>A0A814YFU8</accession>
<dbReference type="EMBL" id="CAJNOQ010009584">
    <property type="protein sequence ID" value="CAF1228920.1"/>
    <property type="molecule type" value="Genomic_DNA"/>
</dbReference>
<evidence type="ECO:0000313" key="2">
    <source>
        <dbReference type="EMBL" id="CAF3991638.1"/>
    </source>
</evidence>
<dbReference type="Proteomes" id="UP000663829">
    <property type="component" value="Unassembled WGS sequence"/>
</dbReference>
<comment type="caution">
    <text evidence="1">The sequence shown here is derived from an EMBL/GenBank/DDBJ whole genome shotgun (WGS) entry which is preliminary data.</text>
</comment>
<dbReference type="Proteomes" id="UP000681722">
    <property type="component" value="Unassembled WGS sequence"/>
</dbReference>
<protein>
    <submittedName>
        <fullName evidence="1">Uncharacterized protein</fullName>
    </submittedName>
</protein>
<evidence type="ECO:0000313" key="1">
    <source>
        <dbReference type="EMBL" id="CAF1228920.1"/>
    </source>
</evidence>
<name>A0A814YFU8_9BILA</name>